<dbReference type="RefSeq" id="WP_026746745.1">
    <property type="nucleotide sequence ID" value="NZ_AP019823.1"/>
</dbReference>
<evidence type="ECO:0000313" key="1">
    <source>
        <dbReference type="EMBL" id="BBM38075.1"/>
    </source>
</evidence>
<dbReference type="Proteomes" id="UP000321892">
    <property type="component" value="Chromosome"/>
</dbReference>
<dbReference type="AlphaFoldDB" id="A0A510JII3"/>
<protein>
    <submittedName>
        <fullName evidence="1">Uncharacterized protein</fullName>
    </submittedName>
</protein>
<keyword evidence="2" id="KW-1185">Reference proteome</keyword>
<proteinExistence type="predicted"/>
<organism evidence="1 2">
    <name type="scientific">Leptotrichia hofstadii</name>
    <dbReference type="NCBI Taxonomy" id="157688"/>
    <lineage>
        <taxon>Bacteria</taxon>
        <taxon>Fusobacteriati</taxon>
        <taxon>Fusobacteriota</taxon>
        <taxon>Fusobacteriia</taxon>
        <taxon>Fusobacteriales</taxon>
        <taxon>Leptotrichiaceae</taxon>
        <taxon>Leptotrichia</taxon>
    </lineage>
</organism>
<evidence type="ECO:0000313" key="2">
    <source>
        <dbReference type="Proteomes" id="UP000321892"/>
    </source>
</evidence>
<accession>A0A510JII3</accession>
<gene>
    <name evidence="1" type="ORF">JCM16775_0782</name>
</gene>
<name>A0A510JII3_9FUSO</name>
<sequence>MENTLYYNSYRFIFKEKTTGKLKTNIYEYTSNIFLDEIEIYDDSLEFVLYEKEIEILYNKEKLRFPQNLIPRIFSTLVLYFYARIGYCKVLNIENILYRLSIIEDACIGNHKLLNEIKEYKKIIEIEEKLFAFINETEIIMLLFRFPYFIDKNKILIKKEFYLKTLINEISIPLILDSTTNGNKVFITGKINTLKLGNFIILEKLEKIYGIKIEEYQLTFNYKIIFGEINNKIEKINNNITLKINGIERILKEITIFKN</sequence>
<dbReference type="EMBL" id="AP019823">
    <property type="protein sequence ID" value="BBM38075.1"/>
    <property type="molecule type" value="Genomic_DNA"/>
</dbReference>
<dbReference type="KEGG" id="lhf:JCM16775_0782"/>
<reference evidence="1 2" key="1">
    <citation type="submission" date="2019-07" db="EMBL/GenBank/DDBJ databases">
        <title>Complete Genome Sequence of Leptotrichia hofstadii Strain JCM16775.</title>
        <authorList>
            <person name="Watanabe S."/>
            <person name="Cui L."/>
        </authorList>
    </citation>
    <scope>NUCLEOTIDE SEQUENCE [LARGE SCALE GENOMIC DNA]</scope>
    <source>
        <strain evidence="1 2">JCM16775</strain>
    </source>
</reference>